<sequence length="165" mass="18750">MSFVQKRNDNGEIVRYKATLVAQGFSQRPDIDFEDRFQTELNGYADVGYLSDPHNGKSQTGYLFTSDGTAISWRSVKQIISATSSNHAEILALHETSCECVWLRSVIQHIQKTCGLSSRKMTSTIIYEDNVACIAQLKYGYIREIEQSIFYQNSFLLMIFKGIVI</sequence>
<organism evidence="1 2">
    <name type="scientific">Cajanus cajan</name>
    <name type="common">Pigeon pea</name>
    <name type="synonym">Cajanus indicus</name>
    <dbReference type="NCBI Taxonomy" id="3821"/>
    <lineage>
        <taxon>Eukaryota</taxon>
        <taxon>Viridiplantae</taxon>
        <taxon>Streptophyta</taxon>
        <taxon>Embryophyta</taxon>
        <taxon>Tracheophyta</taxon>
        <taxon>Spermatophyta</taxon>
        <taxon>Magnoliopsida</taxon>
        <taxon>eudicotyledons</taxon>
        <taxon>Gunneridae</taxon>
        <taxon>Pentapetalae</taxon>
        <taxon>rosids</taxon>
        <taxon>fabids</taxon>
        <taxon>Fabales</taxon>
        <taxon>Fabaceae</taxon>
        <taxon>Papilionoideae</taxon>
        <taxon>50 kb inversion clade</taxon>
        <taxon>NPAAA clade</taxon>
        <taxon>indigoferoid/millettioid clade</taxon>
        <taxon>Phaseoleae</taxon>
        <taxon>Cajanus</taxon>
    </lineage>
</organism>
<evidence type="ECO:0000313" key="2">
    <source>
        <dbReference type="Proteomes" id="UP000075243"/>
    </source>
</evidence>
<name>A0A151RT73_CAJCA</name>
<evidence type="ECO:0000313" key="1">
    <source>
        <dbReference type="EMBL" id="KYP45713.1"/>
    </source>
</evidence>
<dbReference type="AlphaFoldDB" id="A0A151RT73"/>
<dbReference type="PANTHER" id="PTHR11439:SF486">
    <property type="entry name" value="RLK (RECEPTOR-LIKE KINASE) PROTEIN, PUTATIVE-RELATED"/>
    <property type="match status" value="1"/>
</dbReference>
<dbReference type="Gramene" id="C.cajan_31647.t">
    <property type="protein sequence ID" value="C.cajan_31647.t"/>
    <property type="gene ID" value="C.cajan_31647"/>
</dbReference>
<dbReference type="EMBL" id="KQ483581">
    <property type="protein sequence ID" value="KYP45713.1"/>
    <property type="molecule type" value="Genomic_DNA"/>
</dbReference>
<proteinExistence type="predicted"/>
<accession>A0A151RT73</accession>
<dbReference type="CDD" id="cd09272">
    <property type="entry name" value="RNase_HI_RT_Ty1"/>
    <property type="match status" value="1"/>
</dbReference>
<dbReference type="Proteomes" id="UP000075243">
    <property type="component" value="Unassembled WGS sequence"/>
</dbReference>
<keyword evidence="2" id="KW-1185">Reference proteome</keyword>
<protein>
    <submittedName>
        <fullName evidence="1">Retrovirus-related Pol polyprotein from transposon TNT 1-94</fullName>
    </submittedName>
</protein>
<reference evidence="1" key="1">
    <citation type="journal article" date="2012" name="Nat. Biotechnol.">
        <title>Draft genome sequence of pigeonpea (Cajanus cajan), an orphan legume crop of resource-poor farmers.</title>
        <authorList>
            <person name="Varshney R.K."/>
            <person name="Chen W."/>
            <person name="Li Y."/>
            <person name="Bharti A.K."/>
            <person name="Saxena R.K."/>
            <person name="Schlueter J.A."/>
            <person name="Donoghue M.T."/>
            <person name="Azam S."/>
            <person name="Fan G."/>
            <person name="Whaley A.M."/>
            <person name="Farmer A.D."/>
            <person name="Sheridan J."/>
            <person name="Iwata A."/>
            <person name="Tuteja R."/>
            <person name="Penmetsa R.V."/>
            <person name="Wu W."/>
            <person name="Upadhyaya H.D."/>
            <person name="Yang S.P."/>
            <person name="Shah T."/>
            <person name="Saxena K.B."/>
            <person name="Michael T."/>
            <person name="McCombie W.R."/>
            <person name="Yang B."/>
            <person name="Zhang G."/>
            <person name="Yang H."/>
            <person name="Wang J."/>
            <person name="Spillane C."/>
            <person name="Cook D.R."/>
            <person name="May G.D."/>
            <person name="Xu X."/>
            <person name="Jackson S.A."/>
        </authorList>
    </citation>
    <scope>NUCLEOTIDE SEQUENCE [LARGE SCALE GENOMIC DNA]</scope>
</reference>
<gene>
    <name evidence="1" type="ORF">KK1_032712</name>
</gene>
<dbReference type="PANTHER" id="PTHR11439">
    <property type="entry name" value="GAG-POL-RELATED RETROTRANSPOSON"/>
    <property type="match status" value="1"/>
</dbReference>